<name>A0A7W9W5Y4_ARMRO</name>
<dbReference type="Pfam" id="PF07687">
    <property type="entry name" value="M20_dimer"/>
    <property type="match status" value="1"/>
</dbReference>
<gene>
    <name evidence="5" type="ORF">HNQ39_000784</name>
</gene>
<evidence type="ECO:0000256" key="2">
    <source>
        <dbReference type="ARBA" id="ARBA00022723"/>
    </source>
</evidence>
<dbReference type="Proteomes" id="UP000520814">
    <property type="component" value="Unassembled WGS sequence"/>
</dbReference>
<evidence type="ECO:0000313" key="5">
    <source>
        <dbReference type="EMBL" id="MBB6049022.1"/>
    </source>
</evidence>
<accession>A0A7W9W5Y4</accession>
<dbReference type="PANTHER" id="PTHR43270">
    <property type="entry name" value="BETA-ALA-HIS DIPEPTIDASE"/>
    <property type="match status" value="1"/>
</dbReference>
<dbReference type="SUPFAM" id="SSF53187">
    <property type="entry name" value="Zn-dependent exopeptidases"/>
    <property type="match status" value="1"/>
</dbReference>
<dbReference type="InterPro" id="IPR051458">
    <property type="entry name" value="Cyt/Met_Dipeptidase"/>
</dbReference>
<dbReference type="GO" id="GO:0009089">
    <property type="term" value="P:lysine biosynthetic process via diaminopimelate"/>
    <property type="evidence" value="ECO:0007669"/>
    <property type="project" value="TreeGrafter"/>
</dbReference>
<evidence type="ECO:0000259" key="4">
    <source>
        <dbReference type="Pfam" id="PF07687"/>
    </source>
</evidence>
<dbReference type="RefSeq" id="WP_184192642.1">
    <property type="nucleotide sequence ID" value="NZ_JACHGW010000001.1"/>
</dbReference>
<comment type="caution">
    <text evidence="5">The sequence shown here is derived from an EMBL/GenBank/DDBJ whole genome shotgun (WGS) entry which is preliminary data.</text>
</comment>
<dbReference type="Gene3D" id="3.30.70.360">
    <property type="match status" value="1"/>
</dbReference>
<proteinExistence type="predicted"/>
<dbReference type="InterPro" id="IPR011650">
    <property type="entry name" value="Peptidase_M20_dimer"/>
</dbReference>
<dbReference type="GO" id="GO:0046872">
    <property type="term" value="F:metal ion binding"/>
    <property type="evidence" value="ECO:0007669"/>
    <property type="project" value="UniProtKB-KW"/>
</dbReference>
<dbReference type="AlphaFoldDB" id="A0A7W9W5Y4"/>
<evidence type="ECO:0000256" key="3">
    <source>
        <dbReference type="ARBA" id="ARBA00022801"/>
    </source>
</evidence>
<dbReference type="GO" id="GO:0006508">
    <property type="term" value="P:proteolysis"/>
    <property type="evidence" value="ECO:0007669"/>
    <property type="project" value="UniProtKB-KW"/>
</dbReference>
<dbReference type="GO" id="GO:0009014">
    <property type="term" value="F:succinyl-diaminopimelate desuccinylase activity"/>
    <property type="evidence" value="ECO:0007669"/>
    <property type="project" value="TreeGrafter"/>
</dbReference>
<dbReference type="GO" id="GO:0008233">
    <property type="term" value="F:peptidase activity"/>
    <property type="evidence" value="ECO:0007669"/>
    <property type="project" value="UniProtKB-KW"/>
</dbReference>
<dbReference type="InterPro" id="IPR002933">
    <property type="entry name" value="Peptidase_M20"/>
</dbReference>
<reference evidence="5 6" key="1">
    <citation type="submission" date="2020-08" db="EMBL/GenBank/DDBJ databases">
        <title>Genomic Encyclopedia of Type Strains, Phase IV (KMG-IV): sequencing the most valuable type-strain genomes for metagenomic binning, comparative biology and taxonomic classification.</title>
        <authorList>
            <person name="Goeker M."/>
        </authorList>
    </citation>
    <scope>NUCLEOTIDE SEQUENCE [LARGE SCALE GENOMIC DNA]</scope>
    <source>
        <strain evidence="5 6">DSM 23562</strain>
    </source>
</reference>
<protein>
    <submittedName>
        <fullName evidence="5">Acetylornithine deacetylase/succinyl-diaminopimelate desuccinylase-like protein</fullName>
    </submittedName>
</protein>
<organism evidence="5 6">
    <name type="scientific">Armatimonas rosea</name>
    <dbReference type="NCBI Taxonomy" id="685828"/>
    <lineage>
        <taxon>Bacteria</taxon>
        <taxon>Bacillati</taxon>
        <taxon>Armatimonadota</taxon>
        <taxon>Armatimonadia</taxon>
        <taxon>Armatimonadales</taxon>
        <taxon>Armatimonadaceae</taxon>
        <taxon>Armatimonas</taxon>
    </lineage>
</organism>
<dbReference type="Gene3D" id="3.40.630.10">
    <property type="entry name" value="Zn peptidases"/>
    <property type="match status" value="1"/>
</dbReference>
<keyword evidence="2" id="KW-0479">Metal-binding</keyword>
<dbReference type="Pfam" id="PF01546">
    <property type="entry name" value="Peptidase_M20"/>
    <property type="match status" value="1"/>
</dbReference>
<sequence length="455" mass="48564">MPETLSQALAAALPTVLDELAELVAIPSVAAKPDSPMTLCAEKVAELYRKRGLTAQLVPTDGGPTVVYAEDRSAGVEAPTVLFYNHYDVQPAEPFALWESDPWILRRDGDFLYGRGSSDDKGHIACRLLALDALKTLHGGTLPVNVKVLVEGEEEVASVHLVDWIERHRALLAADVTLWEFGGVNAAGQPELICGLRGIATFELRAKTIAHDAHSGVGGTILPNAAWRLVHALASLKGPDERIQIPGHYDLALPATPADLDLLAQLSPELEADLRAEFGVAHFLGEATGTELHRRAIFEPSCTINGLWSGYQGAGVKTVLPAEATAKLDFRLVPDMDPEVVHQSLCAYLADQGFSDIEVVYLGGQRPGRVSPDHPLIQLAAQTAEAVYGTPASIVPLSPVTGPVHPFAVGLGQPIATIGCGYPGARVHAPNENLRVSDLLRGAEHTARFLMALIK</sequence>
<keyword evidence="3" id="KW-0378">Hydrolase</keyword>
<dbReference type="PANTHER" id="PTHR43270:SF8">
    <property type="entry name" value="DI- AND TRIPEPTIDASE DUG2-RELATED"/>
    <property type="match status" value="1"/>
</dbReference>
<evidence type="ECO:0000256" key="1">
    <source>
        <dbReference type="ARBA" id="ARBA00022670"/>
    </source>
</evidence>
<keyword evidence="1" id="KW-0645">Protease</keyword>
<keyword evidence="6" id="KW-1185">Reference proteome</keyword>
<dbReference type="GO" id="GO:0005829">
    <property type="term" value="C:cytosol"/>
    <property type="evidence" value="ECO:0007669"/>
    <property type="project" value="TreeGrafter"/>
</dbReference>
<evidence type="ECO:0000313" key="6">
    <source>
        <dbReference type="Proteomes" id="UP000520814"/>
    </source>
</evidence>
<dbReference type="EMBL" id="JACHGW010000001">
    <property type="protein sequence ID" value="MBB6049022.1"/>
    <property type="molecule type" value="Genomic_DNA"/>
</dbReference>
<feature type="domain" description="Peptidase M20 dimerisation" evidence="4">
    <location>
        <begin position="195"/>
        <end position="352"/>
    </location>
</feature>